<dbReference type="Proteomes" id="UP000813384">
    <property type="component" value="Unassembled WGS sequence"/>
</dbReference>
<dbReference type="NCBIfam" id="NF038032">
    <property type="entry name" value="CehA_McbA_metalo"/>
    <property type="match status" value="1"/>
</dbReference>
<dbReference type="EMBL" id="JAJJVO010000004">
    <property type="protein sequence ID" value="MCC9272729.1"/>
    <property type="molecule type" value="Genomic_DNA"/>
</dbReference>
<comment type="caution">
    <text evidence="2">The sequence shown here is derived from an EMBL/GenBank/DDBJ whole genome shotgun (WGS) entry which is preliminary data.</text>
</comment>
<dbReference type="Pfam" id="PF02811">
    <property type="entry name" value="PHP"/>
    <property type="match status" value="1"/>
</dbReference>
<dbReference type="PANTHER" id="PTHR42924">
    <property type="entry name" value="EXONUCLEASE"/>
    <property type="match status" value="1"/>
</dbReference>
<reference evidence="2" key="2">
    <citation type="submission" date="2021-11" db="EMBL/GenBank/DDBJ databases">
        <authorList>
            <person name="Gilroy R."/>
        </authorList>
    </citation>
    <scope>NUCLEOTIDE SEQUENCE</scope>
    <source>
        <strain evidence="2">150</strain>
    </source>
</reference>
<dbReference type="InterPro" id="IPR016195">
    <property type="entry name" value="Pol/histidinol_Pase-like"/>
</dbReference>
<dbReference type="AlphaFoldDB" id="A0A9E4DQS2"/>
<organism evidence="2 3">
    <name type="scientific">Enterococcus aquimarinus</name>
    <dbReference type="NCBI Taxonomy" id="328396"/>
    <lineage>
        <taxon>Bacteria</taxon>
        <taxon>Bacillati</taxon>
        <taxon>Bacillota</taxon>
        <taxon>Bacilli</taxon>
        <taxon>Lactobacillales</taxon>
        <taxon>Enterococcaceae</taxon>
        <taxon>Enterococcus</taxon>
    </lineage>
</organism>
<dbReference type="InterPro" id="IPR004013">
    <property type="entry name" value="PHP_dom"/>
</dbReference>
<dbReference type="GO" id="GO:0035312">
    <property type="term" value="F:5'-3' DNA exonuclease activity"/>
    <property type="evidence" value="ECO:0007669"/>
    <property type="project" value="TreeGrafter"/>
</dbReference>
<dbReference type="PANTHER" id="PTHR42924:SF3">
    <property type="entry name" value="POLYMERASE_HISTIDINOL PHOSPHATASE N-TERMINAL DOMAIN-CONTAINING PROTEIN"/>
    <property type="match status" value="1"/>
</dbReference>
<proteinExistence type="predicted"/>
<gene>
    <name evidence="2" type="ORF">K8V42_00270</name>
</gene>
<evidence type="ECO:0000313" key="2">
    <source>
        <dbReference type="EMBL" id="MCC9272729.1"/>
    </source>
</evidence>
<evidence type="ECO:0000313" key="3">
    <source>
        <dbReference type="Proteomes" id="UP000813384"/>
    </source>
</evidence>
<dbReference type="Gene3D" id="3.20.20.140">
    <property type="entry name" value="Metal-dependent hydrolases"/>
    <property type="match status" value="1"/>
</dbReference>
<protein>
    <submittedName>
        <fullName evidence="2">CehA/McbA family metallohydrolase</fullName>
    </submittedName>
</protein>
<dbReference type="InterPro" id="IPR052018">
    <property type="entry name" value="PHP_domain"/>
</dbReference>
<evidence type="ECO:0000259" key="1">
    <source>
        <dbReference type="SMART" id="SM00481"/>
    </source>
</evidence>
<feature type="domain" description="Polymerase/histidinol phosphatase N-terminal" evidence="1">
    <location>
        <begin position="6"/>
        <end position="70"/>
    </location>
</feature>
<dbReference type="SMART" id="SM00481">
    <property type="entry name" value="POLIIIAc"/>
    <property type="match status" value="1"/>
</dbReference>
<accession>A0A9E4DQS2</accession>
<reference evidence="2" key="1">
    <citation type="journal article" date="2021" name="PeerJ">
        <title>Extensive microbial diversity within the chicken gut microbiome revealed by metagenomics and culture.</title>
        <authorList>
            <person name="Gilroy R."/>
            <person name="Ravi A."/>
            <person name="Getino M."/>
            <person name="Pursley I."/>
            <person name="Horton D.L."/>
            <person name="Alikhan N.F."/>
            <person name="Baker D."/>
            <person name="Gharbi K."/>
            <person name="Hall N."/>
            <person name="Watson M."/>
            <person name="Adriaenssens E.M."/>
            <person name="Foster-Nyarko E."/>
            <person name="Jarju S."/>
            <person name="Secka A."/>
            <person name="Antonio M."/>
            <person name="Oren A."/>
            <person name="Chaudhuri R.R."/>
            <person name="La Ragione R."/>
            <person name="Hildebrand F."/>
            <person name="Pallen M.J."/>
        </authorList>
    </citation>
    <scope>NUCLEOTIDE SEQUENCE</scope>
    <source>
        <strain evidence="2">150</strain>
    </source>
</reference>
<dbReference type="SUPFAM" id="SSF89550">
    <property type="entry name" value="PHP domain-like"/>
    <property type="match status" value="1"/>
</dbReference>
<dbReference type="InterPro" id="IPR003141">
    <property type="entry name" value="Pol/His_phosphatase_N"/>
</dbReference>
<sequence>MKYYLIELHAHTKHSDGDFTTHELLDAALAFGYDAIVITDHNTTAPLEEVKTWDSNELVILSGMEWTTFFGHLLVIGARKVVDWRKATIETIDSSLEEIKAAGGLTGIAHPFSIGSPMCTGCHWDFHVQDYGLIDFIEVWNRLNPDEDFRSQQAYEMWVDLLNQGFRISCSAGRDWHRQEDETDSTALTYVGASADYADVLLANLKKGNYYITLGPKSHLSMKQAGKTYVMGDELRVGDSTLKITLEPTEQAKLKAFNFVGEYLVVWQNDQIIACETIEEGIEKELSLELVPGYLRIEIFGRGKGHSNKRLVISNPFYIGKA</sequence>
<dbReference type="GO" id="GO:0004534">
    <property type="term" value="F:5'-3' RNA exonuclease activity"/>
    <property type="evidence" value="ECO:0007669"/>
    <property type="project" value="TreeGrafter"/>
</dbReference>
<name>A0A9E4DQS2_9ENTE</name>